<keyword evidence="8" id="KW-0067">ATP-binding</keyword>
<evidence type="ECO:0000256" key="6">
    <source>
        <dbReference type="ARBA" id="ARBA00022723"/>
    </source>
</evidence>
<evidence type="ECO:0000313" key="11">
    <source>
        <dbReference type="EMBL" id="VFJ93791.1"/>
    </source>
</evidence>
<organism evidence="11">
    <name type="scientific">Candidatus Kentrum eta</name>
    <dbReference type="NCBI Taxonomy" id="2126337"/>
    <lineage>
        <taxon>Bacteria</taxon>
        <taxon>Pseudomonadati</taxon>
        <taxon>Pseudomonadota</taxon>
        <taxon>Gammaproteobacteria</taxon>
        <taxon>Candidatus Kentrum</taxon>
    </lineage>
</organism>
<keyword evidence="4" id="KW-0963">Cytoplasm</keyword>
<dbReference type="SUPFAM" id="SSF52540">
    <property type="entry name" value="P-loop containing nucleoside triphosphate hydrolases"/>
    <property type="match status" value="1"/>
</dbReference>
<comment type="similarity">
    <text evidence="2">Belongs to the TsaE family.</text>
</comment>
<keyword evidence="6" id="KW-0479">Metal-binding</keyword>
<evidence type="ECO:0000256" key="10">
    <source>
        <dbReference type="ARBA" id="ARBA00032441"/>
    </source>
</evidence>
<dbReference type="GO" id="GO:0005737">
    <property type="term" value="C:cytoplasm"/>
    <property type="evidence" value="ECO:0007669"/>
    <property type="project" value="UniProtKB-SubCell"/>
</dbReference>
<evidence type="ECO:0000256" key="8">
    <source>
        <dbReference type="ARBA" id="ARBA00022840"/>
    </source>
</evidence>
<dbReference type="AlphaFoldDB" id="A0A450UMN3"/>
<evidence type="ECO:0000256" key="3">
    <source>
        <dbReference type="ARBA" id="ARBA00019010"/>
    </source>
</evidence>
<dbReference type="PANTHER" id="PTHR33540:SF2">
    <property type="entry name" value="TRNA THREONYLCARBAMOYLADENOSINE BIOSYNTHESIS PROTEIN TSAE"/>
    <property type="match status" value="1"/>
</dbReference>
<dbReference type="GO" id="GO:0002949">
    <property type="term" value="P:tRNA threonylcarbamoyladenosine modification"/>
    <property type="evidence" value="ECO:0007669"/>
    <property type="project" value="InterPro"/>
</dbReference>
<dbReference type="EMBL" id="CAADFJ010000056">
    <property type="protein sequence ID" value="VFK01000.1"/>
    <property type="molecule type" value="Genomic_DNA"/>
</dbReference>
<dbReference type="GO" id="GO:0046872">
    <property type="term" value="F:metal ion binding"/>
    <property type="evidence" value="ECO:0007669"/>
    <property type="project" value="UniProtKB-KW"/>
</dbReference>
<dbReference type="PANTHER" id="PTHR33540">
    <property type="entry name" value="TRNA THREONYLCARBAMOYLADENOSINE BIOSYNTHESIS PROTEIN TSAE"/>
    <property type="match status" value="1"/>
</dbReference>
<keyword evidence="5" id="KW-0819">tRNA processing</keyword>
<dbReference type="InterPro" id="IPR003442">
    <property type="entry name" value="T6A_TsaE"/>
</dbReference>
<proteinExistence type="inferred from homology"/>
<protein>
    <recommendedName>
        <fullName evidence="3">tRNA threonylcarbamoyladenosine biosynthesis protein TsaE</fullName>
    </recommendedName>
    <alternativeName>
        <fullName evidence="10">t(6)A37 threonylcarbamoyladenosine biosynthesis protein TsaE</fullName>
    </alternativeName>
</protein>
<comment type="subcellular location">
    <subcellularLocation>
        <location evidence="1">Cytoplasm</location>
    </subcellularLocation>
</comment>
<keyword evidence="7" id="KW-0547">Nucleotide-binding</keyword>
<dbReference type="Gene3D" id="3.40.50.300">
    <property type="entry name" value="P-loop containing nucleotide triphosphate hydrolases"/>
    <property type="match status" value="1"/>
</dbReference>
<evidence type="ECO:0000256" key="5">
    <source>
        <dbReference type="ARBA" id="ARBA00022694"/>
    </source>
</evidence>
<evidence type="ECO:0000256" key="9">
    <source>
        <dbReference type="ARBA" id="ARBA00022842"/>
    </source>
</evidence>
<dbReference type="NCBIfam" id="TIGR00150">
    <property type="entry name" value="T6A_YjeE"/>
    <property type="match status" value="1"/>
</dbReference>
<keyword evidence="9" id="KW-0460">Magnesium</keyword>
<dbReference type="InterPro" id="IPR027417">
    <property type="entry name" value="P-loop_NTPase"/>
</dbReference>
<reference evidence="11" key="1">
    <citation type="submission" date="2019-02" db="EMBL/GenBank/DDBJ databases">
        <authorList>
            <person name="Gruber-Vodicka R. H."/>
            <person name="Seah K. B. B."/>
        </authorList>
    </citation>
    <scope>NUCLEOTIDE SEQUENCE</scope>
    <source>
        <strain evidence="13">BECK_SA2B12</strain>
        <strain evidence="11">BECK_SA2B15</strain>
        <strain evidence="12">BECK_SA2B20</strain>
    </source>
</reference>
<evidence type="ECO:0000256" key="1">
    <source>
        <dbReference type="ARBA" id="ARBA00004496"/>
    </source>
</evidence>
<name>A0A450UMN3_9GAMM</name>
<evidence type="ECO:0000256" key="2">
    <source>
        <dbReference type="ARBA" id="ARBA00007599"/>
    </source>
</evidence>
<gene>
    <name evidence="11" type="ORF">BECKH772A_GA0070896_1006118</name>
    <name evidence="12" type="ORF">BECKH772B_GA0070898_1006218</name>
    <name evidence="13" type="ORF">BECKH772C_GA0070978_1005618</name>
</gene>
<dbReference type="Pfam" id="PF02367">
    <property type="entry name" value="TsaE"/>
    <property type="match status" value="1"/>
</dbReference>
<sequence length="147" mass="16164">MKLFISNADAMERLGSDIARAYREGGTIYLRGALGAGKTTLARGIIRAFGITEPVKSPSYTLVELYTTPGSSPQLRIYHLDLYRLLDPEELEYIGIRDYLRDDLDEKALFLIEWPERGGESIPPPDLSVSIAALESGRSVTLEGSGS</sequence>
<accession>A0A450UMN3</accession>
<evidence type="ECO:0000256" key="7">
    <source>
        <dbReference type="ARBA" id="ARBA00022741"/>
    </source>
</evidence>
<dbReference type="GO" id="GO:0005524">
    <property type="term" value="F:ATP binding"/>
    <property type="evidence" value="ECO:0007669"/>
    <property type="project" value="UniProtKB-KW"/>
</dbReference>
<evidence type="ECO:0000313" key="12">
    <source>
        <dbReference type="EMBL" id="VFJ94510.1"/>
    </source>
</evidence>
<dbReference type="EMBL" id="CAADFG010000061">
    <property type="protein sequence ID" value="VFJ93791.1"/>
    <property type="molecule type" value="Genomic_DNA"/>
</dbReference>
<dbReference type="EMBL" id="CAADFI010000062">
    <property type="protein sequence ID" value="VFJ94510.1"/>
    <property type="molecule type" value="Genomic_DNA"/>
</dbReference>
<evidence type="ECO:0000313" key="13">
    <source>
        <dbReference type="EMBL" id="VFK01000.1"/>
    </source>
</evidence>
<evidence type="ECO:0000256" key="4">
    <source>
        <dbReference type="ARBA" id="ARBA00022490"/>
    </source>
</evidence>